<comment type="caution">
    <text evidence="2">The sequence shown here is derived from an EMBL/GenBank/DDBJ whole genome shotgun (WGS) entry which is preliminary data.</text>
</comment>
<proteinExistence type="predicted"/>
<reference evidence="2" key="1">
    <citation type="journal article" date="2020" name="New Phytol.">
        <title>Comparative genomics reveals dynamic genome evolution in host specialist ectomycorrhizal fungi.</title>
        <authorList>
            <person name="Lofgren L.A."/>
            <person name="Nguyen N.H."/>
            <person name="Vilgalys R."/>
            <person name="Ruytinx J."/>
            <person name="Liao H.L."/>
            <person name="Branco S."/>
            <person name="Kuo A."/>
            <person name="LaButti K."/>
            <person name="Lipzen A."/>
            <person name="Andreopoulos W."/>
            <person name="Pangilinan J."/>
            <person name="Riley R."/>
            <person name="Hundley H."/>
            <person name="Na H."/>
            <person name="Barry K."/>
            <person name="Grigoriev I.V."/>
            <person name="Stajich J.E."/>
            <person name="Kennedy P.G."/>
        </authorList>
    </citation>
    <scope>NUCLEOTIDE SEQUENCE</scope>
    <source>
        <strain evidence="2">DOB743</strain>
    </source>
</reference>
<organism evidence="2 3">
    <name type="scientific">Suillus placidus</name>
    <dbReference type="NCBI Taxonomy" id="48579"/>
    <lineage>
        <taxon>Eukaryota</taxon>
        <taxon>Fungi</taxon>
        <taxon>Dikarya</taxon>
        <taxon>Basidiomycota</taxon>
        <taxon>Agaricomycotina</taxon>
        <taxon>Agaricomycetes</taxon>
        <taxon>Agaricomycetidae</taxon>
        <taxon>Boletales</taxon>
        <taxon>Suillineae</taxon>
        <taxon>Suillaceae</taxon>
        <taxon>Suillus</taxon>
    </lineage>
</organism>
<dbReference type="AlphaFoldDB" id="A0A9P6ZQ38"/>
<keyword evidence="1" id="KW-1133">Transmembrane helix</keyword>
<dbReference type="EMBL" id="JABBWD010000040">
    <property type="protein sequence ID" value="KAG1774634.1"/>
    <property type="molecule type" value="Genomic_DNA"/>
</dbReference>
<keyword evidence="3" id="KW-1185">Reference proteome</keyword>
<evidence type="ECO:0000256" key="1">
    <source>
        <dbReference type="SAM" id="Phobius"/>
    </source>
</evidence>
<keyword evidence="1" id="KW-0472">Membrane</keyword>
<dbReference type="OrthoDB" id="191979at2759"/>
<feature type="transmembrane region" description="Helical" evidence="1">
    <location>
        <begin position="26"/>
        <end position="46"/>
    </location>
</feature>
<accession>A0A9P6ZQ38</accession>
<keyword evidence="1" id="KW-0812">Transmembrane</keyword>
<gene>
    <name evidence="2" type="ORF">EV702DRAFT_1123526</name>
</gene>
<protein>
    <submittedName>
        <fullName evidence="2">Uncharacterized protein</fullName>
    </submittedName>
</protein>
<name>A0A9P6ZQ38_9AGAM</name>
<evidence type="ECO:0000313" key="3">
    <source>
        <dbReference type="Proteomes" id="UP000714275"/>
    </source>
</evidence>
<dbReference type="Proteomes" id="UP000714275">
    <property type="component" value="Unassembled WGS sequence"/>
</dbReference>
<evidence type="ECO:0000313" key="2">
    <source>
        <dbReference type="EMBL" id="KAG1774634.1"/>
    </source>
</evidence>
<sequence length="83" mass="9278">MRSDICFFPKETRLDAIIFAHEYQQLGSIITSFLILILLLPVLLVAPTERDIRIINVLNSFYAAAAPSYSPTPKPPSSSSLFH</sequence>